<protein>
    <submittedName>
        <fullName evidence="2">Uncharacterized protein</fullName>
    </submittedName>
</protein>
<feature type="region of interest" description="Disordered" evidence="1">
    <location>
        <begin position="1050"/>
        <end position="1098"/>
    </location>
</feature>
<keyword evidence="3" id="KW-1185">Reference proteome</keyword>
<feature type="compositionally biased region" description="Polar residues" evidence="1">
    <location>
        <begin position="943"/>
        <end position="955"/>
    </location>
</feature>
<dbReference type="OrthoDB" id="2441606at2759"/>
<evidence type="ECO:0000313" key="2">
    <source>
        <dbReference type="EMBL" id="KAG9068871.1"/>
    </source>
</evidence>
<feature type="compositionally biased region" description="Basic and acidic residues" evidence="1">
    <location>
        <begin position="68"/>
        <end position="78"/>
    </location>
</feature>
<reference evidence="2" key="1">
    <citation type="submission" date="2021-06" db="EMBL/GenBank/DDBJ databases">
        <title>Genome Sequence of Mortierella hyaline Strain SCG-10, a Cold-Adapted, Nitrate-Reducing Fungus Isolated from Soil in Minnesota, USA.</title>
        <authorList>
            <person name="Aldossari N."/>
        </authorList>
    </citation>
    <scope>NUCLEOTIDE SEQUENCE</scope>
    <source>
        <strain evidence="2">SCG-10</strain>
    </source>
</reference>
<feature type="compositionally biased region" description="Low complexity" evidence="1">
    <location>
        <begin position="1153"/>
        <end position="1178"/>
    </location>
</feature>
<feature type="compositionally biased region" description="Polar residues" evidence="1">
    <location>
        <begin position="466"/>
        <end position="480"/>
    </location>
</feature>
<feature type="region of interest" description="Disordered" evidence="1">
    <location>
        <begin position="297"/>
        <end position="389"/>
    </location>
</feature>
<comment type="caution">
    <text evidence="2">The sequence shown here is derived from an EMBL/GenBank/DDBJ whole genome shotgun (WGS) entry which is preliminary data.</text>
</comment>
<feature type="compositionally biased region" description="Polar residues" evidence="1">
    <location>
        <begin position="323"/>
        <end position="341"/>
    </location>
</feature>
<feature type="compositionally biased region" description="Basic residues" evidence="1">
    <location>
        <begin position="933"/>
        <end position="942"/>
    </location>
</feature>
<evidence type="ECO:0000256" key="1">
    <source>
        <dbReference type="SAM" id="MobiDB-lite"/>
    </source>
</evidence>
<organism evidence="2 3">
    <name type="scientific">Linnemannia hyalina</name>
    <dbReference type="NCBI Taxonomy" id="64524"/>
    <lineage>
        <taxon>Eukaryota</taxon>
        <taxon>Fungi</taxon>
        <taxon>Fungi incertae sedis</taxon>
        <taxon>Mucoromycota</taxon>
        <taxon>Mortierellomycotina</taxon>
        <taxon>Mortierellomycetes</taxon>
        <taxon>Mortierellales</taxon>
        <taxon>Mortierellaceae</taxon>
        <taxon>Linnemannia</taxon>
    </lineage>
</organism>
<feature type="compositionally biased region" description="Low complexity" evidence="1">
    <location>
        <begin position="510"/>
        <end position="538"/>
    </location>
</feature>
<feature type="compositionally biased region" description="Gly residues" evidence="1">
    <location>
        <begin position="58"/>
        <end position="67"/>
    </location>
</feature>
<feature type="compositionally biased region" description="Basic and acidic residues" evidence="1">
    <location>
        <begin position="1138"/>
        <end position="1148"/>
    </location>
</feature>
<feature type="compositionally biased region" description="Low complexity" evidence="1">
    <location>
        <begin position="1188"/>
        <end position="1197"/>
    </location>
</feature>
<feature type="compositionally biased region" description="Low complexity" evidence="1">
    <location>
        <begin position="357"/>
        <end position="374"/>
    </location>
</feature>
<feature type="region of interest" description="Disordered" evidence="1">
    <location>
        <begin position="997"/>
        <end position="1036"/>
    </location>
</feature>
<feature type="region of interest" description="Disordered" evidence="1">
    <location>
        <begin position="510"/>
        <end position="591"/>
    </location>
</feature>
<feature type="compositionally biased region" description="Low complexity" evidence="1">
    <location>
        <begin position="102"/>
        <end position="117"/>
    </location>
</feature>
<dbReference type="EMBL" id="JAHRHY010000006">
    <property type="protein sequence ID" value="KAG9068871.1"/>
    <property type="molecule type" value="Genomic_DNA"/>
</dbReference>
<feature type="region of interest" description="Disordered" evidence="1">
    <location>
        <begin position="1133"/>
        <end position="1204"/>
    </location>
</feature>
<feature type="region of interest" description="Disordered" evidence="1">
    <location>
        <begin position="1"/>
        <end position="241"/>
    </location>
</feature>
<gene>
    <name evidence="2" type="ORF">KI688_011160</name>
</gene>
<proteinExistence type="predicted"/>
<feature type="compositionally biased region" description="Basic and acidic residues" evidence="1">
    <location>
        <begin position="297"/>
        <end position="321"/>
    </location>
</feature>
<feature type="compositionally biased region" description="Basic and acidic residues" evidence="1">
    <location>
        <begin position="342"/>
        <end position="356"/>
    </location>
</feature>
<sequence length="1330" mass="145915">MVDTEPKRPLTSGVADDIGASFGVPGDNRPHAQREQISLEEGGGGYQRDDHEYRSRHGGGGGEYEGGEGGRMRQKEDDPLGNAAMTLTALSSGVRDLERSASRSGFQGFSGQQTGATERGAERSQTERGGESMTPSYSERPLRDSQETFADATIRAGGGQRQQHQQQQEQQQRQQSAMQPLALPLPLSAAITPSSSSSALNISTLTASESTSPISAQEEVVSRDTPITPQGQHTLRAPGGRMQSLSHMLKDRLSLVPFRAEQGWDRVDVDMSEPRITREEFREPARRDDLQHYHDYHERLSPSHQDELSAHPSRLLRDRPKTPSASLLQGQDRSMGRQQWELSHDSRSQQHQRDFQQRLQLPPQQQQQQQQMQQPHHRTLSSSSIRDDKGPFHWMTQIPLSPIMDPIVVKPKRKYTKKSSLLPQARAETHGQVDLQTRQENNELLYSDRGLILKTQIPKKGRPISKHSTTSSQSTPNLTSLGILPASHHYFSKAGTPSSSSSSAMSSLVAAAAGRSPSDSTLSTHSSSSQGAHPSVVSDQRGPVISPTGRRPGRPPSNPSLPRHAHSQSYSSGPSISFPPPHSGQARPLASPTAHEFDLHFTRYKDPQTPQELDDNRFSAYEDRSPTLSIATTASSQPSFRHHQLPEYQVPTSRRRYVSSPIDQVFSGENLEHRNVEGDPRYPEQWRMTVDAPSAMPPRSFAEGVTAQMNTLKRSSSGMQKSLSMDGHHSRSIENRRMTVGGSGVGGGGRGTMGYGTDGQFEDVNEETGSNFFDEEFDDSAADARSKKRTSGSDLDYSGVDGIGIGRVGNADGGSVRRSVNQKGGNKTWHGITLGSERRRPRSLVLPRGRGEPALPWTNMLDSGLGSGSRSGSGSMVGVLPGQRHLEIDDDEIDYHEMMILTPAIAPGPPSPPPPAALPSSSNSLMILGGTRGKGRGGRSMHSHAQSLDISSFSAPSHHGHRPLSPSKLDHPSRHDMYSTKELLPEQQRALTSGRRLYASSSRSDQGIFNMDTRGIPSSTDHRGYNHLDTTPPPPIATRADILAREMMSGTHSIPSGGSSGRGRGQRGSSHGHNHLKAAVVKRSTSRRGPGPHLKKHQILQQQLYQIQRDQEEMDLQMALQLQQRQMQQQQQLEQEQEQERQGSEQQRKLKQQKQQQQQRRSLYSQRHQHSQSLQLQHEFSSPELNLQQQQQEQQVQPRPGRPTKQRVLLRSESAMAILHVIAIAKGTPHTLNPTNLTTTTNSSSRATTTTTNSISRATTTTIITTHTNALLTTASTQAATAVSHPSTKIPLTPTAVSPPSANALPILQEPSPSASTFEFFAVAKLLLPE</sequence>
<feature type="compositionally biased region" description="Low complexity" evidence="1">
    <location>
        <begin position="161"/>
        <end position="208"/>
    </location>
</feature>
<accession>A0A9P7XXB9</accession>
<evidence type="ECO:0000313" key="3">
    <source>
        <dbReference type="Proteomes" id="UP000707451"/>
    </source>
</evidence>
<feature type="compositionally biased region" description="Basic and acidic residues" evidence="1">
    <location>
        <begin position="119"/>
        <end position="130"/>
    </location>
</feature>
<feature type="compositionally biased region" description="Pro residues" evidence="1">
    <location>
        <begin position="906"/>
        <end position="917"/>
    </location>
</feature>
<feature type="region of interest" description="Disordered" evidence="1">
    <location>
        <begin position="456"/>
        <end position="481"/>
    </location>
</feature>
<feature type="region of interest" description="Disordered" evidence="1">
    <location>
        <begin position="905"/>
        <end position="975"/>
    </location>
</feature>
<name>A0A9P7XXB9_9FUNG</name>
<dbReference type="Proteomes" id="UP000707451">
    <property type="component" value="Unassembled WGS sequence"/>
</dbReference>